<evidence type="ECO:0000256" key="4">
    <source>
        <dbReference type="ARBA" id="ARBA00022692"/>
    </source>
</evidence>
<keyword evidence="11" id="KW-1185">Reference proteome</keyword>
<dbReference type="InterPro" id="IPR052157">
    <property type="entry name" value="BCAA_transport_permease"/>
</dbReference>
<evidence type="ECO:0000256" key="5">
    <source>
        <dbReference type="ARBA" id="ARBA00022970"/>
    </source>
</evidence>
<sequence>MLQVLLSGLAQGAIYGLVAMAFAVVFYVTRVINFATGQLLMVSIMTVSGLAAIGLPTWLAIIAGIVLSTGIGVLIYFGAVRPVLRFDRFSFAWLVSTLGVAIVLATIAAIIFGPTSRGFPSLLHEASIRFGGASTTWQELLAIIVAAVAFVAFELFRTRTLFGKVGMAISSDPEMASAIGANATAYAVLAFAIGGLLAGTAGVLVGPITFANPYLGDTYGIAGFIALMIGGIEKPAAAMGGGLLLGVLSVAANTYINSQASDWFPFAVVVVVLLIAPNGLFASGNLFTRWFGRRRPTSAPTMTGALS</sequence>
<dbReference type="EMBL" id="BAABBW010000003">
    <property type="protein sequence ID" value="GAA4174026.1"/>
    <property type="molecule type" value="Genomic_DNA"/>
</dbReference>
<feature type="transmembrane region" description="Helical" evidence="9">
    <location>
        <begin position="91"/>
        <end position="112"/>
    </location>
</feature>
<protein>
    <submittedName>
        <fullName evidence="10">Branched-chain amino acid ABC transporter permease</fullName>
    </submittedName>
</protein>
<comment type="subcellular location">
    <subcellularLocation>
        <location evidence="1">Cell membrane</location>
        <topology evidence="1">Multi-pass membrane protein</topology>
    </subcellularLocation>
</comment>
<proteinExistence type="inferred from homology"/>
<gene>
    <name evidence="10" type="ORF">GCM10022287_17260</name>
</gene>
<evidence type="ECO:0000256" key="2">
    <source>
        <dbReference type="ARBA" id="ARBA00022448"/>
    </source>
</evidence>
<dbReference type="PANTHER" id="PTHR11795:SF450">
    <property type="entry name" value="ABC TRANSPORTER PERMEASE PROTEIN"/>
    <property type="match status" value="1"/>
</dbReference>
<organism evidence="10 11">
    <name type="scientific">Gryllotalpicola koreensis</name>
    <dbReference type="NCBI Taxonomy" id="993086"/>
    <lineage>
        <taxon>Bacteria</taxon>
        <taxon>Bacillati</taxon>
        <taxon>Actinomycetota</taxon>
        <taxon>Actinomycetes</taxon>
        <taxon>Micrococcales</taxon>
        <taxon>Microbacteriaceae</taxon>
        <taxon>Gryllotalpicola</taxon>
    </lineage>
</organism>
<keyword evidence="7 9" id="KW-0472">Membrane</keyword>
<dbReference type="InterPro" id="IPR001851">
    <property type="entry name" value="ABC_transp_permease"/>
</dbReference>
<name>A0ABP7ZZ59_9MICO</name>
<accession>A0ABP7ZZ59</accession>
<dbReference type="CDD" id="cd06582">
    <property type="entry name" value="TM_PBP1_LivH_like"/>
    <property type="match status" value="1"/>
</dbReference>
<feature type="transmembrane region" description="Helical" evidence="9">
    <location>
        <begin position="59"/>
        <end position="79"/>
    </location>
</feature>
<evidence type="ECO:0000256" key="8">
    <source>
        <dbReference type="ARBA" id="ARBA00037998"/>
    </source>
</evidence>
<evidence type="ECO:0000256" key="6">
    <source>
        <dbReference type="ARBA" id="ARBA00022989"/>
    </source>
</evidence>
<dbReference type="RefSeq" id="WP_344753432.1">
    <property type="nucleotide sequence ID" value="NZ_BAABBW010000003.1"/>
</dbReference>
<dbReference type="Proteomes" id="UP001501079">
    <property type="component" value="Unassembled WGS sequence"/>
</dbReference>
<evidence type="ECO:0000256" key="3">
    <source>
        <dbReference type="ARBA" id="ARBA00022475"/>
    </source>
</evidence>
<evidence type="ECO:0000256" key="7">
    <source>
        <dbReference type="ARBA" id="ARBA00023136"/>
    </source>
</evidence>
<feature type="transmembrane region" description="Helical" evidence="9">
    <location>
        <begin position="236"/>
        <end position="257"/>
    </location>
</feature>
<dbReference type="PANTHER" id="PTHR11795">
    <property type="entry name" value="BRANCHED-CHAIN AMINO ACID TRANSPORT SYSTEM PERMEASE PROTEIN LIVH"/>
    <property type="match status" value="1"/>
</dbReference>
<dbReference type="Pfam" id="PF02653">
    <property type="entry name" value="BPD_transp_2"/>
    <property type="match status" value="1"/>
</dbReference>
<keyword evidence="3" id="KW-1003">Cell membrane</keyword>
<feature type="transmembrane region" description="Helical" evidence="9">
    <location>
        <begin position="140"/>
        <end position="162"/>
    </location>
</feature>
<keyword evidence="2" id="KW-0813">Transport</keyword>
<evidence type="ECO:0000256" key="9">
    <source>
        <dbReference type="SAM" id="Phobius"/>
    </source>
</evidence>
<feature type="transmembrane region" description="Helical" evidence="9">
    <location>
        <begin position="211"/>
        <end position="229"/>
    </location>
</feature>
<comment type="similarity">
    <text evidence="8">Belongs to the binding-protein-dependent transport system permease family. LivHM subfamily.</text>
</comment>
<feature type="transmembrane region" description="Helical" evidence="9">
    <location>
        <begin position="183"/>
        <end position="205"/>
    </location>
</feature>
<reference evidence="11" key="1">
    <citation type="journal article" date="2019" name="Int. J. Syst. Evol. Microbiol.">
        <title>The Global Catalogue of Microorganisms (GCM) 10K type strain sequencing project: providing services to taxonomists for standard genome sequencing and annotation.</title>
        <authorList>
            <consortium name="The Broad Institute Genomics Platform"/>
            <consortium name="The Broad Institute Genome Sequencing Center for Infectious Disease"/>
            <person name="Wu L."/>
            <person name="Ma J."/>
        </authorList>
    </citation>
    <scope>NUCLEOTIDE SEQUENCE [LARGE SCALE GENOMIC DNA]</scope>
    <source>
        <strain evidence="11">JCM 17591</strain>
    </source>
</reference>
<keyword evidence="6 9" id="KW-1133">Transmembrane helix</keyword>
<feature type="transmembrane region" description="Helical" evidence="9">
    <location>
        <begin position="263"/>
        <end position="287"/>
    </location>
</feature>
<evidence type="ECO:0000313" key="11">
    <source>
        <dbReference type="Proteomes" id="UP001501079"/>
    </source>
</evidence>
<feature type="transmembrane region" description="Helical" evidence="9">
    <location>
        <begin position="6"/>
        <end position="28"/>
    </location>
</feature>
<evidence type="ECO:0000313" key="10">
    <source>
        <dbReference type="EMBL" id="GAA4174026.1"/>
    </source>
</evidence>
<keyword evidence="4 9" id="KW-0812">Transmembrane</keyword>
<feature type="transmembrane region" description="Helical" evidence="9">
    <location>
        <begin position="35"/>
        <end position="53"/>
    </location>
</feature>
<keyword evidence="5" id="KW-0029">Amino-acid transport</keyword>
<evidence type="ECO:0000256" key="1">
    <source>
        <dbReference type="ARBA" id="ARBA00004651"/>
    </source>
</evidence>
<comment type="caution">
    <text evidence="10">The sequence shown here is derived from an EMBL/GenBank/DDBJ whole genome shotgun (WGS) entry which is preliminary data.</text>
</comment>